<evidence type="ECO:0000313" key="3">
    <source>
        <dbReference type="Proteomes" id="UP000823561"/>
    </source>
</evidence>
<dbReference type="Proteomes" id="UP000823561">
    <property type="component" value="Chromosome 5"/>
</dbReference>
<evidence type="ECO:0000313" key="2">
    <source>
        <dbReference type="EMBL" id="KAG5281146.1"/>
    </source>
</evidence>
<dbReference type="EMBL" id="JADWDJ010000005">
    <property type="protein sequence ID" value="KAG5281146.1"/>
    <property type="molecule type" value="Genomic_DNA"/>
</dbReference>
<feature type="compositionally biased region" description="Basic and acidic residues" evidence="1">
    <location>
        <begin position="112"/>
        <end position="121"/>
    </location>
</feature>
<comment type="caution">
    <text evidence="2">The sequence shown here is derived from an EMBL/GenBank/DDBJ whole genome shotgun (WGS) entry which is preliminary data.</text>
</comment>
<accession>A0AAV6H565</accession>
<gene>
    <name evidence="2" type="ORF">AALO_G00067930</name>
</gene>
<protein>
    <submittedName>
        <fullName evidence="2">Uncharacterized protein</fullName>
    </submittedName>
</protein>
<evidence type="ECO:0000256" key="1">
    <source>
        <dbReference type="SAM" id="MobiDB-lite"/>
    </source>
</evidence>
<reference evidence="2" key="1">
    <citation type="submission" date="2020-10" db="EMBL/GenBank/DDBJ databases">
        <title>Chromosome-scale genome assembly of the Allis shad, Alosa alosa.</title>
        <authorList>
            <person name="Margot Z."/>
            <person name="Christophe K."/>
            <person name="Cabau C."/>
            <person name="Louis A."/>
            <person name="Berthelot C."/>
            <person name="Parey E."/>
            <person name="Roest Crollius H."/>
            <person name="Montfort J."/>
            <person name="Robinson-Rechavi M."/>
            <person name="Bucao C."/>
            <person name="Bouchez O."/>
            <person name="Gislard M."/>
            <person name="Lluch J."/>
            <person name="Milhes M."/>
            <person name="Lampietro C."/>
            <person name="Lopez Roques C."/>
            <person name="Donnadieu C."/>
            <person name="Braasch I."/>
            <person name="Desvignes T."/>
            <person name="Postlethwait J."/>
            <person name="Bobe J."/>
            <person name="Guiguen Y."/>
        </authorList>
    </citation>
    <scope>NUCLEOTIDE SEQUENCE</scope>
    <source>
        <strain evidence="2">M-15738</strain>
        <tissue evidence="2">Blood</tissue>
    </source>
</reference>
<proteinExistence type="predicted"/>
<name>A0AAV6H565_9TELE</name>
<keyword evidence="3" id="KW-1185">Reference proteome</keyword>
<dbReference type="AlphaFoldDB" id="A0AAV6H565"/>
<sequence length="175" mass="20107">MTKRRAEGAIDHDSPHKRLCFQSLYNNDIALPALRVVHDADAPSLLSFLSSHCRKRNFFDDRETQESSRPRKRSFKNKMSWTALADNENNSGRFQEARAQSVPQQVASKKRPREETHLQGSEHVRNVTEKADGDLSTFNTFLFWRPPLPELDMSLLQSAEPTAARYSRDSESMET</sequence>
<feature type="region of interest" description="Disordered" evidence="1">
    <location>
        <begin position="61"/>
        <end position="121"/>
    </location>
</feature>
<organism evidence="2 3">
    <name type="scientific">Alosa alosa</name>
    <name type="common">allis shad</name>
    <dbReference type="NCBI Taxonomy" id="278164"/>
    <lineage>
        <taxon>Eukaryota</taxon>
        <taxon>Metazoa</taxon>
        <taxon>Chordata</taxon>
        <taxon>Craniata</taxon>
        <taxon>Vertebrata</taxon>
        <taxon>Euteleostomi</taxon>
        <taxon>Actinopterygii</taxon>
        <taxon>Neopterygii</taxon>
        <taxon>Teleostei</taxon>
        <taxon>Clupei</taxon>
        <taxon>Clupeiformes</taxon>
        <taxon>Clupeoidei</taxon>
        <taxon>Clupeidae</taxon>
        <taxon>Alosa</taxon>
    </lineage>
</organism>